<dbReference type="EMBL" id="JBIGIB010000004">
    <property type="protein sequence ID" value="MFG6468254.1"/>
    <property type="molecule type" value="Genomic_DNA"/>
</dbReference>
<reference evidence="1 2" key="1">
    <citation type="submission" date="2024-08" db="EMBL/GenBank/DDBJ databases">
        <authorList>
            <person name="Lu H."/>
        </authorList>
    </citation>
    <scope>NUCLEOTIDE SEQUENCE [LARGE SCALE GENOMIC DNA]</scope>
    <source>
        <strain evidence="1 2">BYS87W</strain>
    </source>
</reference>
<gene>
    <name evidence="1" type="ORF">ACG01O_16625</name>
</gene>
<dbReference type="Gene3D" id="2.60.40.3440">
    <property type="match status" value="1"/>
</dbReference>
<dbReference type="RefSeq" id="WP_394386355.1">
    <property type="nucleotide sequence ID" value="NZ_JBIGIB010000004.1"/>
</dbReference>
<accession>A0ABW7H206</accession>
<sequence>MCLAAFVTACGGGGSSAPAPAPPPAPTVQAVDDPFTLPAGTPSDLAVLVNDSVTGGTATVSVATNPAHGQVTVQGTTLRYAPDAGFYGTDQFSYRVDVGAASSTATVKLTVEAELTLSGSLKPAPTTPTDVIAQVGDRQFKASVDAGGRYLVQIKSARADSLVTLTSQGTAAEARLAMASAVSDFGTLFARNSPRLDDTQWPSLRLDVLTTARYGLLLQTGMPTNGTGLRAALRRQDPDDLFNLVMQLRHLFEENGALPAGMGTTLDYLRSATALAGTPYLWQAGSKVYLSPTADAFAAAEAPTVASTGRRLIIAQRLFSLAPDGQATVQAYDSATVYPGRWTRDGDTLRVKLDGPRPPAGSVIWYPEYRLRSVRGTDDQPSAQLMLDADVDPNCARMSPACVGYTLGWRPYTSFDLERDRLPLRAEDFAASQRWAGLIAEADASTALCLCRAREVSFGAALELPGFTGQLVEGQLLLRAGNLTHRYTRLRQDADGLELWLVELEQNGTRVKAKLIPVVKAADVTLNATSATRRWFAPNLPQQHDPLHWSGNESWWQADGKVISIDHYNGKPYATSTWTLSGDGREVTRLTEDGFIYRYRLVAAPSGSYLALVSPSTYSDGTTYLVRLRDLGPIN</sequence>
<comment type="caution">
    <text evidence="1">The sequence shown here is derived from an EMBL/GenBank/DDBJ whole genome shotgun (WGS) entry which is preliminary data.</text>
</comment>
<protein>
    <submittedName>
        <fullName evidence="1">Ig-like domain-containing protein</fullName>
    </submittedName>
</protein>
<evidence type="ECO:0000313" key="2">
    <source>
        <dbReference type="Proteomes" id="UP001606303"/>
    </source>
</evidence>
<keyword evidence="2" id="KW-1185">Reference proteome</keyword>
<name>A0ABW7H206_9BURK</name>
<organism evidence="1 2">
    <name type="scientific">Pelomonas baiyunensis</name>
    <dbReference type="NCBI Taxonomy" id="3299026"/>
    <lineage>
        <taxon>Bacteria</taxon>
        <taxon>Pseudomonadati</taxon>
        <taxon>Pseudomonadota</taxon>
        <taxon>Betaproteobacteria</taxon>
        <taxon>Burkholderiales</taxon>
        <taxon>Sphaerotilaceae</taxon>
        <taxon>Roseateles</taxon>
    </lineage>
</organism>
<dbReference type="Proteomes" id="UP001606303">
    <property type="component" value="Unassembled WGS sequence"/>
</dbReference>
<proteinExistence type="predicted"/>
<evidence type="ECO:0000313" key="1">
    <source>
        <dbReference type="EMBL" id="MFG6468254.1"/>
    </source>
</evidence>
<dbReference type="Pfam" id="PF17963">
    <property type="entry name" value="Big_9"/>
    <property type="match status" value="1"/>
</dbReference>